<comment type="caution">
    <text evidence="3">The sequence shown here is derived from an EMBL/GenBank/DDBJ whole genome shotgun (WGS) entry which is preliminary data.</text>
</comment>
<accession>A0ABU9ENY0</accession>
<name>A0ABU9ENY0_LIMFS</name>
<keyword evidence="4" id="KW-1185">Reference proteome</keyword>
<dbReference type="InterPro" id="IPR051268">
    <property type="entry name" value="Type-I_R_enzyme_R_subunit"/>
</dbReference>
<proteinExistence type="predicted"/>
<reference evidence="3 4" key="1">
    <citation type="journal article" date="2024" name="Front. Microbiol.">
        <title>Transcriptomic insights into the dominance of two phototrophs throughout the water column of a tropical hypersaline-alkaline crater lake (Dziani Dzaha, Mayotte).</title>
        <authorList>
            <person name="Duperron S."/>
            <person name="Halary S."/>
            <person name="Bouly J.-P."/>
            <person name="Roussel T."/>
            <person name="Hugoni M."/>
            <person name="Bruto M."/>
            <person name="Oger P."/>
            <person name="Duval C."/>
            <person name="Woo A."/>
            <person name="Jezequiel D."/>
            <person name="Ader M."/>
            <person name="Leboulanger C."/>
            <person name="Agogue H."/>
            <person name="Grossi V."/>
            <person name="Trousselier M."/>
            <person name="Bernard C."/>
        </authorList>
    </citation>
    <scope>NUCLEOTIDE SEQUENCE [LARGE SCALE GENOMIC DNA]</scope>
    <source>
        <strain evidence="3 4">PMC 851.14</strain>
    </source>
</reference>
<evidence type="ECO:0000313" key="3">
    <source>
        <dbReference type="EMBL" id="MEK9512350.1"/>
    </source>
</evidence>
<dbReference type="RefSeq" id="WP_006625468.1">
    <property type="nucleotide sequence ID" value="NZ_JBBWYZ010000009.1"/>
</dbReference>
<dbReference type="EMBL" id="JBBWYZ010000009">
    <property type="protein sequence ID" value="MEK9512350.1"/>
    <property type="molecule type" value="Genomic_DNA"/>
</dbReference>
<dbReference type="PANTHER" id="PTHR30195">
    <property type="entry name" value="TYPE I SITE-SPECIFIC DEOXYRIBONUCLEASE PROTEIN SUBUNIT M AND R"/>
    <property type="match status" value="1"/>
</dbReference>
<gene>
    <name evidence="3" type="ORF">AAEJ74_11820</name>
</gene>
<dbReference type="PANTHER" id="PTHR30195:SF15">
    <property type="entry name" value="TYPE I RESTRICTION ENZYME HINDI ENDONUCLEASE SUBUNIT"/>
    <property type="match status" value="1"/>
</dbReference>
<dbReference type="Proteomes" id="UP001387447">
    <property type="component" value="Unassembled WGS sequence"/>
</dbReference>
<dbReference type="InterPro" id="IPR055180">
    <property type="entry name" value="HsdR_RecA-like_helicase_dom_2"/>
</dbReference>
<protein>
    <recommendedName>
        <fullName evidence="2">Restriction endonuclease type I HsdR second RecA-like helicase domain-containing protein</fullName>
    </recommendedName>
</protein>
<feature type="domain" description="Restriction endonuclease type I HsdR second RecA-like helicase" evidence="2">
    <location>
        <begin position="32"/>
        <end position="174"/>
    </location>
</feature>
<evidence type="ECO:0000313" key="4">
    <source>
        <dbReference type="Proteomes" id="UP001387447"/>
    </source>
</evidence>
<dbReference type="CDD" id="cd18800">
    <property type="entry name" value="SF2_C_EcoR124I-like"/>
    <property type="match status" value="1"/>
</dbReference>
<dbReference type="Pfam" id="PF22679">
    <property type="entry name" value="T1R_D3-like"/>
    <property type="match status" value="1"/>
</dbReference>
<sequence length="176" mass="20341">MQKLLSSRSRLEEIVNDILLDMETKPRLMDGRGNAMLVCSSIYQACKTYELFSQTDFQGKCAIITSYKPSPADIKGEETGEGLTEKLHQYEIYRRMLADYFKQSEDVAMYRVGEFEQEVKRRFITEPGQMRLLIVVDKLLTGFDAPPATYLYIDKTMRDHGLFQAICRVNRLDGED</sequence>
<evidence type="ECO:0000259" key="2">
    <source>
        <dbReference type="Pfam" id="PF22679"/>
    </source>
</evidence>
<evidence type="ECO:0000256" key="1">
    <source>
        <dbReference type="ARBA" id="ARBA00022747"/>
    </source>
</evidence>
<keyword evidence="1" id="KW-0680">Restriction system</keyword>
<dbReference type="Gene3D" id="3.40.50.300">
    <property type="entry name" value="P-loop containing nucleotide triphosphate hydrolases"/>
    <property type="match status" value="1"/>
</dbReference>
<dbReference type="InterPro" id="IPR027417">
    <property type="entry name" value="P-loop_NTPase"/>
</dbReference>
<organism evidence="3 4">
    <name type="scientific">Limnospira fusiformis PMC 851.14</name>
    <dbReference type="NCBI Taxonomy" id="2219512"/>
    <lineage>
        <taxon>Bacteria</taxon>
        <taxon>Bacillati</taxon>
        <taxon>Cyanobacteriota</taxon>
        <taxon>Cyanophyceae</taxon>
        <taxon>Oscillatoriophycideae</taxon>
        <taxon>Oscillatoriales</taxon>
        <taxon>Sirenicapillariaceae</taxon>
        <taxon>Limnospira</taxon>
    </lineage>
</organism>